<feature type="region of interest" description="Disordered" evidence="1">
    <location>
        <begin position="114"/>
        <end position="166"/>
    </location>
</feature>
<name>A0ABY8HSN8_ENSAD</name>
<accession>A0ABY8HSN8</accession>
<sequence length="166" mass="17737">MSSKDPDLDIDAEDISLLVEILKAAGYLEAKERDERAEKLALARFLTAAIQRGELTKAQLTAFLGKSGAPGGQNQIAAQTKTEAINRCENEGGAIAGSPFELPPSPVRRAPPSFIGGVSAHTAQTRNSTSWSPRSCLDTKSLRNGLCQNSHSTSQQASRPPSKLHR</sequence>
<keyword evidence="3" id="KW-1185">Reference proteome</keyword>
<evidence type="ECO:0000313" key="3">
    <source>
        <dbReference type="Proteomes" id="UP001214094"/>
    </source>
</evidence>
<dbReference type="Proteomes" id="UP001214094">
    <property type="component" value="Plasmid unnamedB"/>
</dbReference>
<dbReference type="RefSeq" id="WP_234798866.1">
    <property type="nucleotide sequence ID" value="NZ_CP015882.1"/>
</dbReference>
<dbReference type="EMBL" id="CP121310">
    <property type="protein sequence ID" value="WFP95127.1"/>
    <property type="molecule type" value="Genomic_DNA"/>
</dbReference>
<dbReference type="GeneID" id="69987040"/>
<evidence type="ECO:0000256" key="1">
    <source>
        <dbReference type="SAM" id="MobiDB-lite"/>
    </source>
</evidence>
<organism evidence="2 3">
    <name type="scientific">Ensifer adhaerens</name>
    <name type="common">Sinorhizobium morelense</name>
    <dbReference type="NCBI Taxonomy" id="106592"/>
    <lineage>
        <taxon>Bacteria</taxon>
        <taxon>Pseudomonadati</taxon>
        <taxon>Pseudomonadota</taxon>
        <taxon>Alphaproteobacteria</taxon>
        <taxon>Hyphomicrobiales</taxon>
        <taxon>Rhizobiaceae</taxon>
        <taxon>Sinorhizobium/Ensifer group</taxon>
        <taxon>Ensifer</taxon>
    </lineage>
</organism>
<geneLocation type="plasmid" evidence="2 3">
    <name>unnamedB</name>
</geneLocation>
<reference evidence="2 3" key="1">
    <citation type="submission" date="2023-03" db="EMBL/GenBank/DDBJ databases">
        <title>Comparative genome and transcriptome analysis combination mining strategies for increasing vitamin B12 production of Ensifer adhaerens strain.</title>
        <authorList>
            <person name="Yongheng L."/>
        </authorList>
    </citation>
    <scope>NUCLEOTIDE SEQUENCE [LARGE SCALE GENOMIC DNA]</scope>
    <source>
        <strain evidence="2 3">Casida A-T305</strain>
        <plasmid evidence="2 3">unnamedB</plasmid>
    </source>
</reference>
<proteinExistence type="predicted"/>
<feature type="compositionally biased region" description="Polar residues" evidence="1">
    <location>
        <begin position="146"/>
        <end position="159"/>
    </location>
</feature>
<feature type="compositionally biased region" description="Polar residues" evidence="1">
    <location>
        <begin position="121"/>
        <end position="133"/>
    </location>
</feature>
<keyword evidence="2" id="KW-0614">Plasmid</keyword>
<gene>
    <name evidence="2" type="ORF">P4B07_29120</name>
</gene>
<evidence type="ECO:0000313" key="2">
    <source>
        <dbReference type="EMBL" id="WFP95127.1"/>
    </source>
</evidence>
<protein>
    <submittedName>
        <fullName evidence="2">Uncharacterized protein</fullName>
    </submittedName>
</protein>